<dbReference type="GO" id="GO:0003676">
    <property type="term" value="F:nucleic acid binding"/>
    <property type="evidence" value="ECO:0007669"/>
    <property type="project" value="InterPro"/>
</dbReference>
<dbReference type="AlphaFoldDB" id="G2QFA6"/>
<dbReference type="EMBL" id="CP003005">
    <property type="protein sequence ID" value="AEO59135.1"/>
    <property type="molecule type" value="Genomic_DNA"/>
</dbReference>
<keyword evidence="3" id="KW-1185">Reference proteome</keyword>
<dbReference type="KEGG" id="mtm:MYCTH_2307145"/>
<dbReference type="InParanoid" id="G2QFA6"/>
<proteinExistence type="predicted"/>
<dbReference type="RefSeq" id="XP_003664380.1">
    <property type="nucleotide sequence ID" value="XM_003664332.1"/>
</dbReference>
<dbReference type="eggNOG" id="KOG3752">
    <property type="taxonomic scope" value="Eukaryota"/>
</dbReference>
<dbReference type="Pfam" id="PF00075">
    <property type="entry name" value="RNase_H"/>
    <property type="match status" value="1"/>
</dbReference>
<name>G2QFA6_THET4</name>
<dbReference type="PROSITE" id="PS50879">
    <property type="entry name" value="RNASE_H_1"/>
    <property type="match status" value="1"/>
</dbReference>
<feature type="domain" description="RNase H type-1" evidence="1">
    <location>
        <begin position="73"/>
        <end position="273"/>
    </location>
</feature>
<dbReference type="InterPro" id="IPR002156">
    <property type="entry name" value="RNaseH_domain"/>
</dbReference>
<dbReference type="GeneID" id="11514245"/>
<dbReference type="VEuPathDB" id="FungiDB:MYCTH_2307145"/>
<dbReference type="STRING" id="573729.G2QFA6"/>
<protein>
    <recommendedName>
        <fullName evidence="1">RNase H type-1 domain-containing protein</fullName>
    </recommendedName>
</protein>
<dbReference type="Gene3D" id="3.30.420.10">
    <property type="entry name" value="Ribonuclease H-like superfamily/Ribonuclease H"/>
    <property type="match status" value="1"/>
</dbReference>
<dbReference type="InterPro" id="IPR012337">
    <property type="entry name" value="RNaseH-like_sf"/>
</dbReference>
<gene>
    <name evidence="2" type="ORF">MYCTH_2307145</name>
</gene>
<dbReference type="OrthoDB" id="407198at2759"/>
<dbReference type="InterPro" id="IPR036397">
    <property type="entry name" value="RNaseH_sf"/>
</dbReference>
<sequence>MASSTCALPVTLPIRTKRVVSTGEKGNIGSSRGRIIRLATVFHPQNDRLSPEAHFPVSRVQRASGPRLVNRFNRCEMMLVIAGSCLRNGGYAPVGGCAFVFGGGDDDDDDDDDAGRDRDESRKTDGHAVGVGAVAFRLESRDADPPSSPEDTCNRAKLSAAIAALRIRDWAGEGWRRVVVVTDLEYLAKGATEWLPNWVRSNWRKPPGAKPGKKGGRDDERRCYLNRDLWEELQARIEELMAAGCEVSFWQVNGEEYDRNDQGVLARAKRAAQTAMRGS</sequence>
<dbReference type="HOGENOM" id="CLU_030894_4_1_1"/>
<evidence type="ECO:0000259" key="1">
    <source>
        <dbReference type="PROSITE" id="PS50879"/>
    </source>
</evidence>
<organism evidence="2 3">
    <name type="scientific">Thermothelomyces thermophilus (strain ATCC 42464 / BCRC 31852 / DSM 1799)</name>
    <name type="common">Sporotrichum thermophile</name>
    <dbReference type="NCBI Taxonomy" id="573729"/>
    <lineage>
        <taxon>Eukaryota</taxon>
        <taxon>Fungi</taxon>
        <taxon>Dikarya</taxon>
        <taxon>Ascomycota</taxon>
        <taxon>Pezizomycotina</taxon>
        <taxon>Sordariomycetes</taxon>
        <taxon>Sordariomycetidae</taxon>
        <taxon>Sordariales</taxon>
        <taxon>Chaetomiaceae</taxon>
        <taxon>Thermothelomyces</taxon>
    </lineage>
</organism>
<evidence type="ECO:0000313" key="3">
    <source>
        <dbReference type="Proteomes" id="UP000007322"/>
    </source>
</evidence>
<accession>G2QFA6</accession>
<dbReference type="OMA" id="CMDNGRP"/>
<dbReference type="SUPFAM" id="SSF53098">
    <property type="entry name" value="Ribonuclease H-like"/>
    <property type="match status" value="1"/>
</dbReference>
<dbReference type="GO" id="GO:0004523">
    <property type="term" value="F:RNA-DNA hybrid ribonuclease activity"/>
    <property type="evidence" value="ECO:0007669"/>
    <property type="project" value="InterPro"/>
</dbReference>
<dbReference type="Proteomes" id="UP000007322">
    <property type="component" value="Chromosome 4"/>
</dbReference>
<evidence type="ECO:0000313" key="2">
    <source>
        <dbReference type="EMBL" id="AEO59135.1"/>
    </source>
</evidence>
<reference evidence="2 3" key="1">
    <citation type="journal article" date="2011" name="Nat. Biotechnol.">
        <title>Comparative genomic analysis of the thermophilic biomass-degrading fungi Myceliophthora thermophila and Thielavia terrestris.</title>
        <authorList>
            <person name="Berka R.M."/>
            <person name="Grigoriev I.V."/>
            <person name="Otillar R."/>
            <person name="Salamov A."/>
            <person name="Grimwood J."/>
            <person name="Reid I."/>
            <person name="Ishmael N."/>
            <person name="John T."/>
            <person name="Darmond C."/>
            <person name="Moisan M.-C."/>
            <person name="Henrissat B."/>
            <person name="Coutinho P.M."/>
            <person name="Lombard V."/>
            <person name="Natvig D.O."/>
            <person name="Lindquist E."/>
            <person name="Schmutz J."/>
            <person name="Lucas S."/>
            <person name="Harris P."/>
            <person name="Powlowski J."/>
            <person name="Bellemare A."/>
            <person name="Taylor D."/>
            <person name="Butler G."/>
            <person name="de Vries R.P."/>
            <person name="Allijn I.E."/>
            <person name="van den Brink J."/>
            <person name="Ushinsky S."/>
            <person name="Storms R."/>
            <person name="Powell A.J."/>
            <person name="Paulsen I.T."/>
            <person name="Elbourne L.D.H."/>
            <person name="Baker S.E."/>
            <person name="Magnuson J."/>
            <person name="LaBoissiere S."/>
            <person name="Clutterbuck A.J."/>
            <person name="Martinez D."/>
            <person name="Wogulis M."/>
            <person name="de Leon A.L."/>
            <person name="Rey M.W."/>
            <person name="Tsang A."/>
        </authorList>
    </citation>
    <scope>NUCLEOTIDE SEQUENCE [LARGE SCALE GENOMIC DNA]</scope>
    <source>
        <strain evidence="3">ATCC 42464 / BCRC 31852 / DSM 1799</strain>
    </source>
</reference>